<sequence>MVSQTPASDVSEPTVLRSQRIRELTHDLHKRLEDTVSEWAPTETHAGFTRFVQMQYLFQSEIQALYHDAQLIKLFPDLPERCRVKAAEADLADLGSAIPEAVPGAIQSPTQAQALAWIRVSEGSKLGAAILFKHAVGLGYSQTRGARHLAEPEGGRARGWKAFNAIFDNLQLSAEEEAQVDQASRDAFARLELLLRTVGTRATNAQPA</sequence>
<dbReference type="InterPro" id="IPR016053">
    <property type="entry name" value="Haem_Oase-like"/>
</dbReference>
<dbReference type="InterPro" id="IPR016084">
    <property type="entry name" value="Haem_Oase-like_multi-hlx"/>
</dbReference>
<gene>
    <name evidence="1" type="ORF">PS862_03320</name>
</gene>
<dbReference type="AlphaFoldDB" id="A0A5E6T3K7"/>
<dbReference type="Proteomes" id="UP000385207">
    <property type="component" value="Unassembled WGS sequence"/>
</dbReference>
<evidence type="ECO:0000313" key="2">
    <source>
        <dbReference type="Proteomes" id="UP000385207"/>
    </source>
</evidence>
<dbReference type="RefSeq" id="WP_150745945.1">
    <property type="nucleotide sequence ID" value="NZ_CABVHE010000022.1"/>
</dbReference>
<name>A0A5E6T3K7_PSEFL</name>
<dbReference type="SUPFAM" id="SSF48613">
    <property type="entry name" value="Heme oxygenase-like"/>
    <property type="match status" value="1"/>
</dbReference>
<dbReference type="Gene3D" id="1.20.910.10">
    <property type="entry name" value="Heme oxygenase-like"/>
    <property type="match status" value="1"/>
</dbReference>
<evidence type="ECO:0000313" key="1">
    <source>
        <dbReference type="EMBL" id="VVP10387.1"/>
    </source>
</evidence>
<reference evidence="1 2" key="1">
    <citation type="submission" date="2019-09" db="EMBL/GenBank/DDBJ databases">
        <authorList>
            <person name="Chandra G."/>
            <person name="Truman W A."/>
        </authorList>
    </citation>
    <scope>NUCLEOTIDE SEQUENCE [LARGE SCALE GENOMIC DNA]</scope>
    <source>
        <strain evidence="1">PS862</strain>
    </source>
</reference>
<dbReference type="GO" id="GO:0004392">
    <property type="term" value="F:heme oxygenase (decyclizing) activity"/>
    <property type="evidence" value="ECO:0007669"/>
    <property type="project" value="InterPro"/>
</dbReference>
<accession>A0A5E6T3K7</accession>
<dbReference type="Pfam" id="PF01126">
    <property type="entry name" value="Heme_oxygenase"/>
    <property type="match status" value="1"/>
</dbReference>
<protein>
    <recommendedName>
        <fullName evidence="3">Heme oxygenase</fullName>
    </recommendedName>
</protein>
<dbReference type="EMBL" id="CABVII010000014">
    <property type="protein sequence ID" value="VVP10387.1"/>
    <property type="molecule type" value="Genomic_DNA"/>
</dbReference>
<evidence type="ECO:0008006" key="3">
    <source>
        <dbReference type="Google" id="ProtNLM"/>
    </source>
</evidence>
<dbReference type="OrthoDB" id="9149607at2"/>
<dbReference type="GO" id="GO:0006788">
    <property type="term" value="P:heme oxidation"/>
    <property type="evidence" value="ECO:0007669"/>
    <property type="project" value="InterPro"/>
</dbReference>
<organism evidence="1 2">
    <name type="scientific">Pseudomonas fluorescens</name>
    <dbReference type="NCBI Taxonomy" id="294"/>
    <lineage>
        <taxon>Bacteria</taxon>
        <taxon>Pseudomonadati</taxon>
        <taxon>Pseudomonadota</taxon>
        <taxon>Gammaproteobacteria</taxon>
        <taxon>Pseudomonadales</taxon>
        <taxon>Pseudomonadaceae</taxon>
        <taxon>Pseudomonas</taxon>
    </lineage>
</organism>
<dbReference type="CDD" id="cd19166">
    <property type="entry name" value="HemeO-bac"/>
    <property type="match status" value="1"/>
</dbReference>
<proteinExistence type="predicted"/>